<evidence type="ECO:0000256" key="3">
    <source>
        <dbReference type="ARBA" id="ARBA00022598"/>
    </source>
</evidence>
<protein>
    <recommendedName>
        <fullName evidence="2">tetrahydrofolate synthase</fullName>
        <ecNumber evidence="2">6.3.2.17</ecNumber>
    </recommendedName>
    <alternativeName>
        <fullName evidence="8">Tetrahydrofolylpolyglutamate synthase</fullName>
    </alternativeName>
</protein>
<comment type="catalytic activity">
    <reaction evidence="9">
        <text>(6S)-5,6,7,8-tetrahydrofolyl-(gamma-L-Glu)(n) + L-glutamate + ATP = (6S)-5,6,7,8-tetrahydrofolyl-(gamma-L-Glu)(n+1) + ADP + phosphate + H(+)</text>
        <dbReference type="Rhea" id="RHEA:10580"/>
        <dbReference type="Rhea" id="RHEA-COMP:14738"/>
        <dbReference type="Rhea" id="RHEA-COMP:14740"/>
        <dbReference type="ChEBI" id="CHEBI:15378"/>
        <dbReference type="ChEBI" id="CHEBI:29985"/>
        <dbReference type="ChEBI" id="CHEBI:30616"/>
        <dbReference type="ChEBI" id="CHEBI:43474"/>
        <dbReference type="ChEBI" id="CHEBI:141005"/>
        <dbReference type="ChEBI" id="CHEBI:456216"/>
        <dbReference type="EC" id="6.3.2.17"/>
    </reaction>
</comment>
<dbReference type="GO" id="GO:0004326">
    <property type="term" value="F:tetrahydrofolylpolyglutamate synthase activity"/>
    <property type="evidence" value="ECO:0007669"/>
    <property type="project" value="UniProtKB-EC"/>
</dbReference>
<dbReference type="InterPro" id="IPR013221">
    <property type="entry name" value="Mur_ligase_cen"/>
</dbReference>
<dbReference type="EMBL" id="JAVDQG010000005">
    <property type="protein sequence ID" value="MDR6226435.1"/>
    <property type="molecule type" value="Genomic_DNA"/>
</dbReference>
<dbReference type="PANTHER" id="PTHR11136">
    <property type="entry name" value="FOLYLPOLYGLUTAMATE SYNTHASE-RELATED"/>
    <property type="match status" value="1"/>
</dbReference>
<evidence type="ECO:0000256" key="2">
    <source>
        <dbReference type="ARBA" id="ARBA00013025"/>
    </source>
</evidence>
<evidence type="ECO:0000256" key="1">
    <source>
        <dbReference type="ARBA" id="ARBA00008276"/>
    </source>
</evidence>
<dbReference type="Pfam" id="PF02875">
    <property type="entry name" value="Mur_ligase_C"/>
    <property type="match status" value="1"/>
</dbReference>
<dbReference type="SUPFAM" id="SSF53244">
    <property type="entry name" value="MurD-like peptide ligases, peptide-binding domain"/>
    <property type="match status" value="1"/>
</dbReference>
<evidence type="ECO:0000256" key="10">
    <source>
        <dbReference type="PIRNR" id="PIRNR001563"/>
    </source>
</evidence>
<dbReference type="RefSeq" id="WP_309866300.1">
    <property type="nucleotide sequence ID" value="NZ_JAVDQG010000005.1"/>
</dbReference>
<keyword evidence="3 10" id="KW-0436">Ligase</keyword>
<dbReference type="InterPro" id="IPR018109">
    <property type="entry name" value="Folylpolyglutamate_synth_CS"/>
</dbReference>
<evidence type="ECO:0000256" key="8">
    <source>
        <dbReference type="ARBA" id="ARBA00030592"/>
    </source>
</evidence>
<evidence type="ECO:0000313" key="14">
    <source>
        <dbReference type="Proteomes" id="UP001185012"/>
    </source>
</evidence>
<evidence type="ECO:0000256" key="7">
    <source>
        <dbReference type="ARBA" id="ARBA00022842"/>
    </source>
</evidence>
<dbReference type="InterPro" id="IPR004101">
    <property type="entry name" value="Mur_ligase_C"/>
</dbReference>
<dbReference type="PANTHER" id="PTHR11136:SF0">
    <property type="entry name" value="DIHYDROFOLATE SYNTHETASE-RELATED"/>
    <property type="match status" value="1"/>
</dbReference>
<evidence type="ECO:0000256" key="6">
    <source>
        <dbReference type="ARBA" id="ARBA00022840"/>
    </source>
</evidence>
<dbReference type="Gene3D" id="3.90.190.20">
    <property type="entry name" value="Mur ligase, C-terminal domain"/>
    <property type="match status" value="1"/>
</dbReference>
<name>A0ABU1IRQ9_9BACL</name>
<accession>A0ABU1IRQ9</accession>
<reference evidence="13 14" key="1">
    <citation type="submission" date="2023-07" db="EMBL/GenBank/DDBJ databases">
        <title>Genomic Encyclopedia of Type Strains, Phase IV (KMG-IV): sequencing the most valuable type-strain genomes for metagenomic binning, comparative biology and taxonomic classification.</title>
        <authorList>
            <person name="Goeker M."/>
        </authorList>
    </citation>
    <scope>NUCLEOTIDE SEQUENCE [LARGE SCALE GENOMIC DNA]</scope>
    <source>
        <strain evidence="13 14">DSM 45903</strain>
    </source>
</reference>
<proteinExistence type="inferred from homology"/>
<comment type="similarity">
    <text evidence="1 10">Belongs to the folylpolyglutamate synthase family.</text>
</comment>
<evidence type="ECO:0000256" key="4">
    <source>
        <dbReference type="ARBA" id="ARBA00022723"/>
    </source>
</evidence>
<dbReference type="NCBIfam" id="TIGR01499">
    <property type="entry name" value="folC"/>
    <property type="match status" value="1"/>
</dbReference>
<keyword evidence="7" id="KW-0460">Magnesium</keyword>
<keyword evidence="4" id="KW-0479">Metal-binding</keyword>
<dbReference type="Pfam" id="PF08245">
    <property type="entry name" value="Mur_ligase_M"/>
    <property type="match status" value="1"/>
</dbReference>
<dbReference type="InterPro" id="IPR001645">
    <property type="entry name" value="Folylpolyglutamate_synth"/>
</dbReference>
<evidence type="ECO:0000256" key="5">
    <source>
        <dbReference type="ARBA" id="ARBA00022741"/>
    </source>
</evidence>
<feature type="domain" description="Mur ligase C-terminal" evidence="11">
    <location>
        <begin position="302"/>
        <end position="422"/>
    </location>
</feature>
<evidence type="ECO:0000259" key="11">
    <source>
        <dbReference type="Pfam" id="PF02875"/>
    </source>
</evidence>
<dbReference type="GO" id="GO:0008841">
    <property type="term" value="F:dihydrofolate synthase activity"/>
    <property type="evidence" value="ECO:0007669"/>
    <property type="project" value="UniProtKB-EC"/>
</dbReference>
<dbReference type="Proteomes" id="UP001185012">
    <property type="component" value="Unassembled WGS sequence"/>
</dbReference>
<keyword evidence="5 10" id="KW-0547">Nucleotide-binding</keyword>
<dbReference type="PROSITE" id="PS01012">
    <property type="entry name" value="FOLYLPOLYGLU_SYNT_2"/>
    <property type="match status" value="1"/>
</dbReference>
<sequence>MADGARFKTSTEVLEWMETGCTPGIHPGLSRMEWILERTGHPERRLKVIHVAGTNGKGSTSAMIASALRRAGYPTGMFISPYLDHWSERIQLDGEPISEESFVGWANTLMPLIEEMDAAGKGRPTPFEFWTLVAIHYFAKEAVPWFVVMETGMGGRFDSTNVVIPLVSVITTVAKDHQAFLGETIREIAAEKAGIIKAGIPVVTSVEDPEALLVITEAAREKQCRLYVAGRDFQGISRESETFDFSGPFRGLEGLELSLRGIHQVQNGAAALMTLEVLRQYYATVLEDEAIREGLATTHWPGRLEAASREPRVLLDCAHNPGAAEALARALRSYTYDRLHLLVAVLEDKDARGIISPLLPLADTVTVTQVNHPRSLSMEHLGAIVEQLSPQVSPAHVGDPTRALEKLRRSAKKEDIILVTGSLYLVAEARRLFQ</sequence>
<dbReference type="InterPro" id="IPR036565">
    <property type="entry name" value="Mur-like_cat_sf"/>
</dbReference>
<organism evidence="13 14">
    <name type="scientific">Desmospora profundinema</name>
    <dbReference type="NCBI Taxonomy" id="1571184"/>
    <lineage>
        <taxon>Bacteria</taxon>
        <taxon>Bacillati</taxon>
        <taxon>Bacillota</taxon>
        <taxon>Bacilli</taxon>
        <taxon>Bacillales</taxon>
        <taxon>Thermoactinomycetaceae</taxon>
        <taxon>Desmospora</taxon>
    </lineage>
</organism>
<evidence type="ECO:0000313" key="13">
    <source>
        <dbReference type="EMBL" id="MDR6226435.1"/>
    </source>
</evidence>
<dbReference type="EC" id="6.3.2.17" evidence="2"/>
<keyword evidence="14" id="KW-1185">Reference proteome</keyword>
<gene>
    <name evidence="13" type="ORF">JOE21_002442</name>
</gene>
<dbReference type="InterPro" id="IPR036615">
    <property type="entry name" value="Mur_ligase_C_dom_sf"/>
</dbReference>
<evidence type="ECO:0000259" key="12">
    <source>
        <dbReference type="Pfam" id="PF08245"/>
    </source>
</evidence>
<dbReference type="SUPFAM" id="SSF53623">
    <property type="entry name" value="MurD-like peptide ligases, catalytic domain"/>
    <property type="match status" value="1"/>
</dbReference>
<comment type="caution">
    <text evidence="13">The sequence shown here is derived from an EMBL/GenBank/DDBJ whole genome shotgun (WGS) entry which is preliminary data.</text>
</comment>
<dbReference type="Gene3D" id="3.40.1190.10">
    <property type="entry name" value="Mur-like, catalytic domain"/>
    <property type="match status" value="1"/>
</dbReference>
<evidence type="ECO:0000256" key="9">
    <source>
        <dbReference type="ARBA" id="ARBA00047493"/>
    </source>
</evidence>
<keyword evidence="6 10" id="KW-0067">ATP-binding</keyword>
<feature type="domain" description="Mur ligase central" evidence="12">
    <location>
        <begin position="51"/>
        <end position="274"/>
    </location>
</feature>
<dbReference type="PIRSF" id="PIRSF001563">
    <property type="entry name" value="Folylpolyglu_synth"/>
    <property type="match status" value="1"/>
</dbReference>